<proteinExistence type="predicted"/>
<reference evidence="3 4" key="1">
    <citation type="submission" date="2018-05" db="EMBL/GenBank/DDBJ databases">
        <title>Spiribacter halobius sp. nov., a moderately halophilic bacterium isolated from marine solar saltern.</title>
        <authorList>
            <person name="Zheng W.-S."/>
            <person name="Lu D.-C."/>
            <person name="Du Z.-J."/>
        </authorList>
    </citation>
    <scope>NUCLEOTIDE SEQUENCE [LARGE SCALE GENOMIC DNA]</scope>
    <source>
        <strain evidence="3 4">E85</strain>
    </source>
</reference>
<dbReference type="Proteomes" id="UP000245474">
    <property type="component" value="Unassembled WGS sequence"/>
</dbReference>
<sequence>MQHALRQDRQAGFTLTEVLVAVLVLSIGLLGLAAMQVRALQYNQSAYLRSQASLLAYDVMERMRANPSAAVAGDYDVALTDAPASVTACNTSSSSCSAGQLAAYDLATWQCQLGNWSSSSACAGLGIDAGILPDGRGAIQRAGNSFTVTIQWTDRRDDDGDGVSTVSLDYQTEIRD</sequence>
<dbReference type="EMBL" id="QFFI01000003">
    <property type="protein sequence ID" value="PWG65142.1"/>
    <property type="molecule type" value="Genomic_DNA"/>
</dbReference>
<keyword evidence="1" id="KW-1133">Transmembrane helix</keyword>
<dbReference type="RefSeq" id="WP_109675877.1">
    <property type="nucleotide sequence ID" value="NZ_CP086615.1"/>
</dbReference>
<evidence type="ECO:0000256" key="1">
    <source>
        <dbReference type="SAM" id="Phobius"/>
    </source>
</evidence>
<dbReference type="AlphaFoldDB" id="A0A2U2N7T4"/>
<dbReference type="InterPro" id="IPR013362">
    <property type="entry name" value="Pilus_4_PilV"/>
</dbReference>
<dbReference type="NCBIfam" id="TIGR02532">
    <property type="entry name" value="IV_pilin_GFxxxE"/>
    <property type="match status" value="1"/>
</dbReference>
<keyword evidence="1" id="KW-0472">Membrane</keyword>
<dbReference type="InterPro" id="IPR054402">
    <property type="entry name" value="Tt1218-like_dom"/>
</dbReference>
<evidence type="ECO:0000259" key="2">
    <source>
        <dbReference type="Pfam" id="PF22150"/>
    </source>
</evidence>
<keyword evidence="1" id="KW-0812">Transmembrane</keyword>
<feature type="domain" description="Type IV pilin Tt1218-like" evidence="2">
    <location>
        <begin position="34"/>
        <end position="106"/>
    </location>
</feature>
<comment type="caution">
    <text evidence="3">The sequence shown here is derived from an EMBL/GenBank/DDBJ whole genome shotgun (WGS) entry which is preliminary data.</text>
</comment>
<accession>A0A2U2N7T4</accession>
<dbReference type="Pfam" id="PF22150">
    <property type="entry name" value="Tt1218-like"/>
    <property type="match status" value="1"/>
</dbReference>
<dbReference type="OrthoDB" id="8547299at2"/>
<evidence type="ECO:0000313" key="3">
    <source>
        <dbReference type="EMBL" id="PWG65142.1"/>
    </source>
</evidence>
<dbReference type="NCBIfam" id="TIGR02523">
    <property type="entry name" value="type_IV_pilV"/>
    <property type="match status" value="1"/>
</dbReference>
<protein>
    <submittedName>
        <fullName evidence="3">Type IV pilus modification protein PilV</fullName>
    </submittedName>
</protein>
<evidence type="ECO:0000313" key="4">
    <source>
        <dbReference type="Proteomes" id="UP000245474"/>
    </source>
</evidence>
<dbReference type="InterPro" id="IPR012902">
    <property type="entry name" value="N_methyl_site"/>
</dbReference>
<feature type="transmembrane region" description="Helical" evidence="1">
    <location>
        <begin position="12"/>
        <end position="35"/>
    </location>
</feature>
<organism evidence="3 4">
    <name type="scientific">Sediminicurvatus halobius</name>
    <dbReference type="NCBI Taxonomy" id="2182432"/>
    <lineage>
        <taxon>Bacteria</taxon>
        <taxon>Pseudomonadati</taxon>
        <taxon>Pseudomonadota</taxon>
        <taxon>Gammaproteobacteria</taxon>
        <taxon>Chromatiales</taxon>
        <taxon>Ectothiorhodospiraceae</taxon>
        <taxon>Sediminicurvatus</taxon>
    </lineage>
</organism>
<keyword evidence="4" id="KW-1185">Reference proteome</keyword>
<dbReference type="Pfam" id="PF07963">
    <property type="entry name" value="N_methyl"/>
    <property type="match status" value="1"/>
</dbReference>
<name>A0A2U2N7T4_9GAMM</name>
<gene>
    <name evidence="3" type="primary">pilV</name>
    <name evidence="3" type="ORF">DEM34_02360</name>
</gene>